<comment type="catalytic activity">
    <reaction evidence="1">
        <text>ATP + protein L-histidine = ADP + protein N-phospho-L-histidine.</text>
        <dbReference type="EC" id="2.7.13.3"/>
    </reaction>
</comment>
<dbReference type="RefSeq" id="WP_163297772.1">
    <property type="nucleotide sequence ID" value="NZ_JAAGRR010000011.1"/>
</dbReference>
<dbReference type="PROSITE" id="PS50109">
    <property type="entry name" value="HIS_KIN"/>
    <property type="match status" value="1"/>
</dbReference>
<comment type="subcellular location">
    <subcellularLocation>
        <location evidence="2">Membrane</location>
    </subcellularLocation>
</comment>
<dbReference type="CDD" id="cd00075">
    <property type="entry name" value="HATPase"/>
    <property type="match status" value="1"/>
</dbReference>
<keyword evidence="13" id="KW-1185">Reference proteome</keyword>
<keyword evidence="9" id="KW-0902">Two-component regulatory system</keyword>
<dbReference type="InterPro" id="IPR003594">
    <property type="entry name" value="HATPase_dom"/>
</dbReference>
<dbReference type="InterPro" id="IPR004358">
    <property type="entry name" value="Sig_transdc_His_kin-like_C"/>
</dbReference>
<dbReference type="GO" id="GO:0007234">
    <property type="term" value="P:osmosensory signaling via phosphorelay pathway"/>
    <property type="evidence" value="ECO:0007669"/>
    <property type="project" value="TreeGrafter"/>
</dbReference>
<accession>A0A6N9TKM1</accession>
<dbReference type="EC" id="2.7.13.3" evidence="3"/>
<dbReference type="PRINTS" id="PR00344">
    <property type="entry name" value="BCTRLSENSOR"/>
</dbReference>
<evidence type="ECO:0000256" key="2">
    <source>
        <dbReference type="ARBA" id="ARBA00004370"/>
    </source>
</evidence>
<dbReference type="Gene3D" id="1.10.287.130">
    <property type="match status" value="1"/>
</dbReference>
<dbReference type="InterPro" id="IPR005467">
    <property type="entry name" value="His_kinase_dom"/>
</dbReference>
<sequence length="381" mass="42052">MAEDPGMALLSGGTRPAAPARDGPGDPCTGRCFYNEILENLDIGVLILDLGRRHLLFVNPSSALLFQDLEAPKDFEALCRLLLPGAEDLGQAAARLEGTPQSLRIGDRLLGYTIYRIAEETLCVFVRDITEKARLEAIAQAVNTMDNIGYIFSGIRHEIGNPINSIKMAMTVLRNNLATFSRGDIARYVHRVLGEITRLEYLLKSLKNFSAFERPKLAPVALGALMDDFLALVRDDFGQKGIEITWEAAEDLRVHTDPRALHQVLLNVLTNAADALEDRPRPRIRLSARRRDRFVEVTVEDNGRGIPEKELPNVFKPFYTTKAHGTGLGLVIAQKMLARMDSEIRIESTEDAGTRVTLTLPAAGEPDAPGRPAAEHHRSTS</sequence>
<dbReference type="Proteomes" id="UP000469346">
    <property type="component" value="Unassembled WGS sequence"/>
</dbReference>
<dbReference type="SMART" id="SM00388">
    <property type="entry name" value="HisKA"/>
    <property type="match status" value="1"/>
</dbReference>
<dbReference type="SUPFAM" id="SSF55874">
    <property type="entry name" value="ATPase domain of HSP90 chaperone/DNA topoisomerase II/histidine kinase"/>
    <property type="match status" value="1"/>
</dbReference>
<dbReference type="GO" id="GO:0000156">
    <property type="term" value="F:phosphorelay response regulator activity"/>
    <property type="evidence" value="ECO:0007669"/>
    <property type="project" value="TreeGrafter"/>
</dbReference>
<dbReference type="Gene3D" id="3.30.565.10">
    <property type="entry name" value="Histidine kinase-like ATPase, C-terminal domain"/>
    <property type="match status" value="1"/>
</dbReference>
<gene>
    <name evidence="12" type="ORF">G3N55_01965</name>
</gene>
<keyword evidence="6" id="KW-0547">Nucleotide-binding</keyword>
<keyword evidence="5" id="KW-0808">Transferase</keyword>
<evidence type="ECO:0000313" key="13">
    <source>
        <dbReference type="Proteomes" id="UP000469346"/>
    </source>
</evidence>
<dbReference type="InterPro" id="IPR036890">
    <property type="entry name" value="HATPase_C_sf"/>
</dbReference>
<dbReference type="GO" id="GO:0016020">
    <property type="term" value="C:membrane"/>
    <property type="evidence" value="ECO:0007669"/>
    <property type="project" value="UniProtKB-SubCell"/>
</dbReference>
<evidence type="ECO:0000256" key="3">
    <source>
        <dbReference type="ARBA" id="ARBA00012438"/>
    </source>
</evidence>
<protein>
    <recommendedName>
        <fullName evidence="3">histidine kinase</fullName>
        <ecNumber evidence="3">2.7.13.3</ecNumber>
    </recommendedName>
</protein>
<dbReference type="SUPFAM" id="SSF47384">
    <property type="entry name" value="Homodimeric domain of signal transducing histidine kinase"/>
    <property type="match status" value="1"/>
</dbReference>
<evidence type="ECO:0000313" key="12">
    <source>
        <dbReference type="EMBL" id="NDY41618.1"/>
    </source>
</evidence>
<dbReference type="PANTHER" id="PTHR42878:SF7">
    <property type="entry name" value="SENSOR HISTIDINE KINASE GLRK"/>
    <property type="match status" value="1"/>
</dbReference>
<dbReference type="InterPro" id="IPR000014">
    <property type="entry name" value="PAS"/>
</dbReference>
<organism evidence="12 13">
    <name type="scientific">Dissulfurirhabdus thermomarina</name>
    <dbReference type="NCBI Taxonomy" id="1765737"/>
    <lineage>
        <taxon>Bacteria</taxon>
        <taxon>Deltaproteobacteria</taxon>
        <taxon>Dissulfurirhabdaceae</taxon>
        <taxon>Dissulfurirhabdus</taxon>
    </lineage>
</organism>
<dbReference type="GO" id="GO:0000155">
    <property type="term" value="F:phosphorelay sensor kinase activity"/>
    <property type="evidence" value="ECO:0007669"/>
    <property type="project" value="InterPro"/>
</dbReference>
<evidence type="ECO:0000256" key="10">
    <source>
        <dbReference type="SAM" id="MobiDB-lite"/>
    </source>
</evidence>
<reference evidence="12 13" key="1">
    <citation type="submission" date="2020-02" db="EMBL/GenBank/DDBJ databases">
        <title>Comparative genomics of sulfur disproportionating microorganisms.</title>
        <authorList>
            <person name="Ward L.M."/>
            <person name="Bertran E."/>
            <person name="Johnston D.T."/>
        </authorList>
    </citation>
    <scope>NUCLEOTIDE SEQUENCE [LARGE SCALE GENOMIC DNA]</scope>
    <source>
        <strain evidence="12 13">DSM 100025</strain>
    </source>
</reference>
<dbReference type="Pfam" id="PF02518">
    <property type="entry name" value="HATPase_c"/>
    <property type="match status" value="1"/>
</dbReference>
<evidence type="ECO:0000256" key="7">
    <source>
        <dbReference type="ARBA" id="ARBA00022777"/>
    </source>
</evidence>
<dbReference type="AlphaFoldDB" id="A0A6N9TKM1"/>
<dbReference type="PANTHER" id="PTHR42878">
    <property type="entry name" value="TWO-COMPONENT HISTIDINE KINASE"/>
    <property type="match status" value="1"/>
</dbReference>
<dbReference type="Pfam" id="PF00512">
    <property type="entry name" value="HisKA"/>
    <property type="match status" value="1"/>
</dbReference>
<feature type="region of interest" description="Disordered" evidence="10">
    <location>
        <begin position="1"/>
        <end position="24"/>
    </location>
</feature>
<dbReference type="Pfam" id="PF13188">
    <property type="entry name" value="PAS_8"/>
    <property type="match status" value="1"/>
</dbReference>
<dbReference type="InterPro" id="IPR036097">
    <property type="entry name" value="HisK_dim/P_sf"/>
</dbReference>
<dbReference type="GO" id="GO:0005524">
    <property type="term" value="F:ATP binding"/>
    <property type="evidence" value="ECO:0007669"/>
    <property type="project" value="UniProtKB-KW"/>
</dbReference>
<keyword evidence="7 12" id="KW-0418">Kinase</keyword>
<feature type="compositionally biased region" description="Low complexity" evidence="10">
    <location>
        <begin position="12"/>
        <end position="24"/>
    </location>
</feature>
<dbReference type="GO" id="GO:0030295">
    <property type="term" value="F:protein kinase activator activity"/>
    <property type="evidence" value="ECO:0007669"/>
    <property type="project" value="TreeGrafter"/>
</dbReference>
<evidence type="ECO:0000256" key="6">
    <source>
        <dbReference type="ARBA" id="ARBA00022741"/>
    </source>
</evidence>
<dbReference type="CDD" id="cd00082">
    <property type="entry name" value="HisKA"/>
    <property type="match status" value="1"/>
</dbReference>
<evidence type="ECO:0000259" key="11">
    <source>
        <dbReference type="PROSITE" id="PS50109"/>
    </source>
</evidence>
<evidence type="ECO:0000256" key="5">
    <source>
        <dbReference type="ARBA" id="ARBA00022679"/>
    </source>
</evidence>
<dbReference type="EMBL" id="JAAGRR010000011">
    <property type="protein sequence ID" value="NDY41618.1"/>
    <property type="molecule type" value="Genomic_DNA"/>
</dbReference>
<name>A0A6N9TKM1_DISTH</name>
<feature type="region of interest" description="Disordered" evidence="10">
    <location>
        <begin position="350"/>
        <end position="381"/>
    </location>
</feature>
<evidence type="ECO:0000256" key="1">
    <source>
        <dbReference type="ARBA" id="ARBA00000085"/>
    </source>
</evidence>
<comment type="caution">
    <text evidence="12">The sequence shown here is derived from an EMBL/GenBank/DDBJ whole genome shotgun (WGS) entry which is preliminary data.</text>
</comment>
<dbReference type="InterPro" id="IPR003661">
    <property type="entry name" value="HisK_dim/P_dom"/>
</dbReference>
<proteinExistence type="predicted"/>
<dbReference type="SMART" id="SM00387">
    <property type="entry name" value="HATPase_c"/>
    <property type="match status" value="1"/>
</dbReference>
<keyword evidence="8" id="KW-0067">ATP-binding</keyword>
<feature type="domain" description="Histidine kinase" evidence="11">
    <location>
        <begin position="154"/>
        <end position="364"/>
    </location>
</feature>
<dbReference type="InterPro" id="IPR050351">
    <property type="entry name" value="BphY/WalK/GraS-like"/>
</dbReference>
<evidence type="ECO:0000256" key="9">
    <source>
        <dbReference type="ARBA" id="ARBA00023012"/>
    </source>
</evidence>
<evidence type="ECO:0000256" key="8">
    <source>
        <dbReference type="ARBA" id="ARBA00022840"/>
    </source>
</evidence>
<evidence type="ECO:0000256" key="4">
    <source>
        <dbReference type="ARBA" id="ARBA00022553"/>
    </source>
</evidence>
<keyword evidence="4" id="KW-0597">Phosphoprotein</keyword>